<evidence type="ECO:0000256" key="11">
    <source>
        <dbReference type="ARBA" id="ARBA00023033"/>
    </source>
</evidence>
<evidence type="ECO:0000256" key="10">
    <source>
        <dbReference type="ARBA" id="ARBA00023004"/>
    </source>
</evidence>
<proteinExistence type="inferred from homology"/>
<keyword evidence="14" id="KW-1185">Reference proteome</keyword>
<dbReference type="Proteomes" id="UP000194127">
    <property type="component" value="Unassembled WGS sequence"/>
</dbReference>
<evidence type="ECO:0000313" key="14">
    <source>
        <dbReference type="Proteomes" id="UP000194127"/>
    </source>
</evidence>
<dbReference type="EMBL" id="KZ110786">
    <property type="protein sequence ID" value="OSX55904.1"/>
    <property type="molecule type" value="Genomic_DNA"/>
</dbReference>
<dbReference type="Pfam" id="PF00067">
    <property type="entry name" value="p450"/>
    <property type="match status" value="1"/>
</dbReference>
<comment type="subcellular location">
    <subcellularLocation>
        <location evidence="2">Membrane</location>
    </subcellularLocation>
</comment>
<reference evidence="13 14" key="1">
    <citation type="submission" date="2017-04" db="EMBL/GenBank/DDBJ databases">
        <title>Genome Sequence of the Model Brown-Rot Fungus Postia placenta SB12.</title>
        <authorList>
            <consortium name="DOE Joint Genome Institute"/>
            <person name="Gaskell J."/>
            <person name="Kersten P."/>
            <person name="Larrondo L.F."/>
            <person name="Canessa P."/>
            <person name="Martinez D."/>
            <person name="Hibbett D."/>
            <person name="Schmoll M."/>
            <person name="Kubicek C.P."/>
            <person name="Martinez A.T."/>
            <person name="Yadav J."/>
            <person name="Master E."/>
            <person name="Magnuson J.K."/>
            <person name="James T."/>
            <person name="Yaver D."/>
            <person name="Berka R."/>
            <person name="Labutti K."/>
            <person name="Lipzen A."/>
            <person name="Aerts A."/>
            <person name="Barry K."/>
            <person name="Henrissat B."/>
            <person name="Blanchette R."/>
            <person name="Grigoriev I."/>
            <person name="Cullen D."/>
        </authorList>
    </citation>
    <scope>NUCLEOTIDE SEQUENCE [LARGE SCALE GENOMIC DNA]</scope>
    <source>
        <strain evidence="13 14">MAD-698-R-SB12</strain>
    </source>
</reference>
<dbReference type="GeneID" id="36328191"/>
<evidence type="ECO:0000256" key="6">
    <source>
        <dbReference type="ARBA" id="ARBA00022692"/>
    </source>
</evidence>
<dbReference type="InterPro" id="IPR050364">
    <property type="entry name" value="Cytochrome_P450_fung"/>
</dbReference>
<dbReference type="GO" id="GO:0016705">
    <property type="term" value="F:oxidoreductase activity, acting on paired donors, with incorporation or reduction of molecular oxygen"/>
    <property type="evidence" value="ECO:0007669"/>
    <property type="project" value="InterPro"/>
</dbReference>
<dbReference type="InterPro" id="IPR036396">
    <property type="entry name" value="Cyt_P450_sf"/>
</dbReference>
<comment type="similarity">
    <text evidence="4">Belongs to the cytochrome P450 family.</text>
</comment>
<organism evidence="13 14">
    <name type="scientific">Postia placenta MAD-698-R-SB12</name>
    <dbReference type="NCBI Taxonomy" id="670580"/>
    <lineage>
        <taxon>Eukaryota</taxon>
        <taxon>Fungi</taxon>
        <taxon>Dikarya</taxon>
        <taxon>Basidiomycota</taxon>
        <taxon>Agaricomycotina</taxon>
        <taxon>Agaricomycetes</taxon>
        <taxon>Polyporales</taxon>
        <taxon>Adustoporiaceae</taxon>
        <taxon>Rhodonia</taxon>
    </lineage>
</organism>
<dbReference type="AlphaFoldDB" id="A0A1X6MHL6"/>
<comment type="cofactor">
    <cofactor evidence="1">
        <name>heme</name>
        <dbReference type="ChEBI" id="CHEBI:30413"/>
    </cofactor>
</comment>
<dbReference type="GO" id="GO:0016020">
    <property type="term" value="C:membrane"/>
    <property type="evidence" value="ECO:0007669"/>
    <property type="project" value="UniProtKB-SubCell"/>
</dbReference>
<name>A0A1X6MHL6_9APHY</name>
<dbReference type="GO" id="GO:0020037">
    <property type="term" value="F:heme binding"/>
    <property type="evidence" value="ECO:0007669"/>
    <property type="project" value="InterPro"/>
</dbReference>
<sequence>YFIPEGSTIIPNVWAMSRDSSIYPDPEAFHPERFEEMDPDTLNVATWGQAT</sequence>
<evidence type="ECO:0008006" key="15">
    <source>
        <dbReference type="Google" id="ProtNLM"/>
    </source>
</evidence>
<evidence type="ECO:0000256" key="1">
    <source>
        <dbReference type="ARBA" id="ARBA00001971"/>
    </source>
</evidence>
<dbReference type="InterPro" id="IPR001128">
    <property type="entry name" value="Cyt_P450"/>
</dbReference>
<keyword evidence="7" id="KW-0479">Metal-binding</keyword>
<feature type="non-terminal residue" evidence="13">
    <location>
        <position position="1"/>
    </location>
</feature>
<dbReference type="OrthoDB" id="3934656at2759"/>
<dbReference type="PANTHER" id="PTHR46300">
    <property type="entry name" value="P450, PUTATIVE (EUROFUNG)-RELATED-RELATED"/>
    <property type="match status" value="1"/>
</dbReference>
<evidence type="ECO:0000256" key="9">
    <source>
        <dbReference type="ARBA" id="ARBA00023002"/>
    </source>
</evidence>
<evidence type="ECO:0000256" key="8">
    <source>
        <dbReference type="ARBA" id="ARBA00022989"/>
    </source>
</evidence>
<evidence type="ECO:0000256" key="3">
    <source>
        <dbReference type="ARBA" id="ARBA00005179"/>
    </source>
</evidence>
<keyword evidence="12" id="KW-0472">Membrane</keyword>
<evidence type="ECO:0000256" key="2">
    <source>
        <dbReference type="ARBA" id="ARBA00004370"/>
    </source>
</evidence>
<keyword evidence="11" id="KW-0503">Monooxygenase</keyword>
<keyword evidence="5" id="KW-0349">Heme</keyword>
<dbReference type="STRING" id="670580.A0A1X6MHL6"/>
<keyword evidence="8" id="KW-1133">Transmembrane helix</keyword>
<dbReference type="Gene3D" id="1.10.630.10">
    <property type="entry name" value="Cytochrome P450"/>
    <property type="match status" value="1"/>
</dbReference>
<dbReference type="SUPFAM" id="SSF48264">
    <property type="entry name" value="Cytochrome P450"/>
    <property type="match status" value="1"/>
</dbReference>
<keyword evidence="10" id="KW-0408">Iron</keyword>
<dbReference type="GO" id="GO:0004497">
    <property type="term" value="F:monooxygenase activity"/>
    <property type="evidence" value="ECO:0007669"/>
    <property type="project" value="UniProtKB-KW"/>
</dbReference>
<evidence type="ECO:0000313" key="13">
    <source>
        <dbReference type="EMBL" id="OSX55904.1"/>
    </source>
</evidence>
<dbReference type="GO" id="GO:0005506">
    <property type="term" value="F:iron ion binding"/>
    <property type="evidence" value="ECO:0007669"/>
    <property type="project" value="InterPro"/>
</dbReference>
<evidence type="ECO:0000256" key="4">
    <source>
        <dbReference type="ARBA" id="ARBA00010617"/>
    </source>
</evidence>
<dbReference type="RefSeq" id="XP_024332698.1">
    <property type="nucleotide sequence ID" value="XM_024483242.1"/>
</dbReference>
<accession>A0A1X6MHL6</accession>
<comment type="pathway">
    <text evidence="3">Secondary metabolite biosynthesis.</text>
</comment>
<evidence type="ECO:0000256" key="12">
    <source>
        <dbReference type="ARBA" id="ARBA00023136"/>
    </source>
</evidence>
<evidence type="ECO:0000256" key="7">
    <source>
        <dbReference type="ARBA" id="ARBA00022723"/>
    </source>
</evidence>
<feature type="non-terminal residue" evidence="13">
    <location>
        <position position="51"/>
    </location>
</feature>
<gene>
    <name evidence="13" type="ORF">POSPLADRAFT_1103320</name>
</gene>
<evidence type="ECO:0000256" key="5">
    <source>
        <dbReference type="ARBA" id="ARBA00022617"/>
    </source>
</evidence>
<keyword evidence="6" id="KW-0812">Transmembrane</keyword>
<keyword evidence="9" id="KW-0560">Oxidoreductase</keyword>
<protein>
    <recommendedName>
        <fullName evidence="15">Cytochrome P450</fullName>
    </recommendedName>
</protein>